<geneLocation type="mitochondrion" evidence="4"/>
<accession>A0A0G4IXF4</accession>
<dbReference type="Proteomes" id="UP000290189">
    <property type="component" value="Unassembled WGS sequence"/>
</dbReference>
<sequence>MRWASLLVVGLAAIARGTGPGPTVFTFTPMGPTGPVWSVARVRFFDADGEVSTANATASATTSLPFDPGNVLRDDDAVWSCDRTLTCGCAIVVSFRNRDASRPVINRALLTQAPPGNDTYPADSVVCIRKRGISRSRVRSCRTCPASSCDMQFDFSPMAPKSAESGRSPPSKRDALSVW</sequence>
<keyword evidence="2" id="KW-0732">Signal</keyword>
<dbReference type="EMBL" id="OVEO01000011">
    <property type="protein sequence ID" value="SPQ99048.1"/>
    <property type="molecule type" value="Genomic_DNA"/>
</dbReference>
<feature type="region of interest" description="Disordered" evidence="1">
    <location>
        <begin position="159"/>
        <end position="179"/>
    </location>
</feature>
<feature type="chain" id="PRO_5035990788" evidence="2">
    <location>
        <begin position="18"/>
        <end position="179"/>
    </location>
</feature>
<evidence type="ECO:0000256" key="2">
    <source>
        <dbReference type="SAM" id="SignalP"/>
    </source>
</evidence>
<gene>
    <name evidence="3" type="ORF">PBRA_007744</name>
    <name evidence="4" type="ORF">PLBR_LOCUS6263</name>
</gene>
<keyword evidence="4" id="KW-0496">Mitochondrion</keyword>
<reference evidence="3 5" key="1">
    <citation type="submission" date="2015-02" db="EMBL/GenBank/DDBJ databases">
        <authorList>
            <person name="Chooi Y.-H."/>
        </authorList>
    </citation>
    <scope>NUCLEOTIDE SEQUENCE [LARGE SCALE GENOMIC DNA]</scope>
    <source>
        <strain evidence="3">E3</strain>
    </source>
</reference>
<evidence type="ECO:0000256" key="1">
    <source>
        <dbReference type="SAM" id="MobiDB-lite"/>
    </source>
</evidence>
<evidence type="ECO:0000313" key="5">
    <source>
        <dbReference type="Proteomes" id="UP000039324"/>
    </source>
</evidence>
<name>A0A0G4IXF4_PLABS</name>
<evidence type="ECO:0000313" key="3">
    <source>
        <dbReference type="EMBL" id="CEP00010.1"/>
    </source>
</evidence>
<dbReference type="AlphaFoldDB" id="A0A0G4IXF4"/>
<protein>
    <submittedName>
        <fullName evidence="3">Uncharacterized protein</fullName>
    </submittedName>
</protein>
<feature type="signal peptide" evidence="2">
    <location>
        <begin position="1"/>
        <end position="17"/>
    </location>
</feature>
<dbReference type="EMBL" id="CDSF01000096">
    <property type="protein sequence ID" value="CEP00010.1"/>
    <property type="molecule type" value="Genomic_DNA"/>
</dbReference>
<evidence type="ECO:0000313" key="6">
    <source>
        <dbReference type="Proteomes" id="UP000290189"/>
    </source>
</evidence>
<organism evidence="3 5">
    <name type="scientific">Plasmodiophora brassicae</name>
    <name type="common">Clubroot disease agent</name>
    <dbReference type="NCBI Taxonomy" id="37360"/>
    <lineage>
        <taxon>Eukaryota</taxon>
        <taxon>Sar</taxon>
        <taxon>Rhizaria</taxon>
        <taxon>Endomyxa</taxon>
        <taxon>Phytomyxea</taxon>
        <taxon>Plasmodiophorida</taxon>
        <taxon>Plasmodiophoridae</taxon>
        <taxon>Plasmodiophora</taxon>
    </lineage>
</organism>
<proteinExistence type="predicted"/>
<reference evidence="4 6" key="2">
    <citation type="submission" date="2018-03" db="EMBL/GenBank/DDBJ databases">
        <authorList>
            <person name="Fogelqvist J."/>
        </authorList>
    </citation>
    <scope>NUCLEOTIDE SEQUENCE [LARGE SCALE GENOMIC DNA]</scope>
</reference>
<dbReference type="Proteomes" id="UP000039324">
    <property type="component" value="Unassembled WGS sequence"/>
</dbReference>
<keyword evidence="5" id="KW-1185">Reference proteome</keyword>
<evidence type="ECO:0000313" key="4">
    <source>
        <dbReference type="EMBL" id="SPQ99048.1"/>
    </source>
</evidence>